<name>A0A0G4GXN2_VITBC</name>
<feature type="region of interest" description="Disordered" evidence="1">
    <location>
        <begin position="41"/>
        <end position="60"/>
    </location>
</feature>
<keyword evidence="2" id="KW-0732">Signal</keyword>
<accession>A0A0G4GXN2</accession>
<sequence>MSLLLSLLCRCITKVESQTGAEVLVPKLAYSFHGIHLPISPSSRIGERDEGRRTEGPRSATQHIAQIVLSSGVLVGSLLA</sequence>
<feature type="signal peptide" evidence="2">
    <location>
        <begin position="1"/>
        <end position="17"/>
    </location>
</feature>
<dbReference type="Proteomes" id="UP000041254">
    <property type="component" value="Unassembled WGS sequence"/>
</dbReference>
<evidence type="ECO:0000313" key="3">
    <source>
        <dbReference type="EMBL" id="CEM35864.1"/>
    </source>
</evidence>
<protein>
    <submittedName>
        <fullName evidence="3">Uncharacterized protein</fullName>
    </submittedName>
</protein>
<keyword evidence="4" id="KW-1185">Reference proteome</keyword>
<reference evidence="3 4" key="1">
    <citation type="submission" date="2014-11" db="EMBL/GenBank/DDBJ databases">
        <authorList>
            <person name="Zhu J."/>
            <person name="Qi W."/>
            <person name="Song R."/>
        </authorList>
    </citation>
    <scope>NUCLEOTIDE SEQUENCE [LARGE SCALE GENOMIC DNA]</scope>
</reference>
<feature type="chain" id="PRO_5005191153" evidence="2">
    <location>
        <begin position="18"/>
        <end position="80"/>
    </location>
</feature>
<gene>
    <name evidence="3" type="ORF">Vbra_18974</name>
</gene>
<feature type="compositionally biased region" description="Basic and acidic residues" evidence="1">
    <location>
        <begin position="45"/>
        <end position="56"/>
    </location>
</feature>
<evidence type="ECO:0000256" key="2">
    <source>
        <dbReference type="SAM" id="SignalP"/>
    </source>
</evidence>
<dbReference type="InParanoid" id="A0A0G4GXN2"/>
<evidence type="ECO:0000256" key="1">
    <source>
        <dbReference type="SAM" id="MobiDB-lite"/>
    </source>
</evidence>
<evidence type="ECO:0000313" key="4">
    <source>
        <dbReference type="Proteomes" id="UP000041254"/>
    </source>
</evidence>
<dbReference type="AlphaFoldDB" id="A0A0G4GXN2"/>
<organism evidence="3 4">
    <name type="scientific">Vitrella brassicaformis (strain CCMP3155)</name>
    <dbReference type="NCBI Taxonomy" id="1169540"/>
    <lineage>
        <taxon>Eukaryota</taxon>
        <taxon>Sar</taxon>
        <taxon>Alveolata</taxon>
        <taxon>Colpodellida</taxon>
        <taxon>Vitrellaceae</taxon>
        <taxon>Vitrella</taxon>
    </lineage>
</organism>
<dbReference type="EMBL" id="CDMY01000869">
    <property type="protein sequence ID" value="CEM35864.1"/>
    <property type="molecule type" value="Genomic_DNA"/>
</dbReference>
<proteinExistence type="predicted"/>
<dbReference type="VEuPathDB" id="CryptoDB:Vbra_18974"/>